<protein>
    <recommendedName>
        <fullName evidence="10">Large-conductance mechanosensitive channel</fullName>
    </recommendedName>
</protein>
<evidence type="ECO:0000256" key="7">
    <source>
        <dbReference type="ARBA" id="ARBA00023065"/>
    </source>
</evidence>
<dbReference type="HAMAP" id="MF_00115">
    <property type="entry name" value="MscL"/>
    <property type="match status" value="1"/>
</dbReference>
<comment type="subcellular location">
    <subcellularLocation>
        <location evidence="1 10">Cell membrane</location>
        <topology evidence="1 10">Multi-pass membrane protein</topology>
    </subcellularLocation>
</comment>
<keyword evidence="9 10" id="KW-0407">Ion channel</keyword>
<comment type="caution">
    <text evidence="12">The sequence shown here is derived from an EMBL/GenBank/DDBJ whole genome shotgun (WGS) entry which is preliminary data.</text>
</comment>
<name>A0A6G4TWV4_9ACTN</name>
<dbReference type="InterPro" id="IPR036019">
    <property type="entry name" value="MscL_channel"/>
</dbReference>
<evidence type="ECO:0000256" key="9">
    <source>
        <dbReference type="ARBA" id="ARBA00023303"/>
    </source>
</evidence>
<sequence>MSAENEGILGGFKQFLMRGNVIDLAVAVVIGAAFTKIVNSVVEGIINPIVGLFGSQNLEQYRACFSDKCTVSDAGVVTKGVALAYGHVLSAALSFLITAAVVYFLMILPMNKYKARQAAQGEPVADEATEVELLTEIRDALVAQRGGPVGAASTPGPVGPSGPTDAAGPADPGGTRGPLDKP</sequence>
<dbReference type="Gene3D" id="1.10.1200.120">
    <property type="entry name" value="Large-conductance mechanosensitive channel, MscL, domain 1"/>
    <property type="match status" value="1"/>
</dbReference>
<dbReference type="GO" id="GO:0005886">
    <property type="term" value="C:plasma membrane"/>
    <property type="evidence" value="ECO:0007669"/>
    <property type="project" value="UniProtKB-SubCell"/>
</dbReference>
<organism evidence="12 13">
    <name type="scientific">Streptomyces coryli</name>
    <dbReference type="NCBI Taxonomy" id="1128680"/>
    <lineage>
        <taxon>Bacteria</taxon>
        <taxon>Bacillati</taxon>
        <taxon>Actinomycetota</taxon>
        <taxon>Actinomycetes</taxon>
        <taxon>Kitasatosporales</taxon>
        <taxon>Streptomycetaceae</taxon>
        <taxon>Streptomyces</taxon>
    </lineage>
</organism>
<proteinExistence type="inferred from homology"/>
<comment type="subunit">
    <text evidence="10">Homopentamer.</text>
</comment>
<keyword evidence="3 10" id="KW-0813">Transport</keyword>
<keyword evidence="8 10" id="KW-0472">Membrane</keyword>
<accession>A0A6G4TWV4</accession>
<evidence type="ECO:0000313" key="13">
    <source>
        <dbReference type="Proteomes" id="UP000481583"/>
    </source>
</evidence>
<evidence type="ECO:0000256" key="8">
    <source>
        <dbReference type="ARBA" id="ARBA00023136"/>
    </source>
</evidence>
<keyword evidence="13" id="KW-1185">Reference proteome</keyword>
<dbReference type="InterPro" id="IPR001185">
    <property type="entry name" value="MS_channel"/>
</dbReference>
<evidence type="ECO:0000256" key="1">
    <source>
        <dbReference type="ARBA" id="ARBA00004651"/>
    </source>
</evidence>
<feature type="compositionally biased region" description="Low complexity" evidence="11">
    <location>
        <begin position="150"/>
        <end position="164"/>
    </location>
</feature>
<dbReference type="InterPro" id="IPR037673">
    <property type="entry name" value="MSC/AndL"/>
</dbReference>
<dbReference type="PANTHER" id="PTHR30266:SF2">
    <property type="entry name" value="LARGE-CONDUCTANCE MECHANOSENSITIVE CHANNEL"/>
    <property type="match status" value="1"/>
</dbReference>
<dbReference type="NCBIfam" id="TIGR00220">
    <property type="entry name" value="mscL"/>
    <property type="match status" value="1"/>
</dbReference>
<evidence type="ECO:0000256" key="2">
    <source>
        <dbReference type="ARBA" id="ARBA00007254"/>
    </source>
</evidence>
<keyword evidence="4 10" id="KW-1003">Cell membrane</keyword>
<evidence type="ECO:0000256" key="4">
    <source>
        <dbReference type="ARBA" id="ARBA00022475"/>
    </source>
</evidence>
<feature type="transmembrane region" description="Helical" evidence="10">
    <location>
        <begin position="84"/>
        <end position="108"/>
    </location>
</feature>
<evidence type="ECO:0000256" key="10">
    <source>
        <dbReference type="HAMAP-Rule" id="MF_00115"/>
    </source>
</evidence>
<keyword evidence="6 10" id="KW-1133">Transmembrane helix</keyword>
<dbReference type="Pfam" id="PF01741">
    <property type="entry name" value="MscL"/>
    <property type="match status" value="1"/>
</dbReference>
<evidence type="ECO:0000256" key="11">
    <source>
        <dbReference type="SAM" id="MobiDB-lite"/>
    </source>
</evidence>
<evidence type="ECO:0000256" key="3">
    <source>
        <dbReference type="ARBA" id="ARBA00022448"/>
    </source>
</evidence>
<dbReference type="PRINTS" id="PR01264">
    <property type="entry name" value="MECHCHANNEL"/>
</dbReference>
<dbReference type="Proteomes" id="UP000481583">
    <property type="component" value="Unassembled WGS sequence"/>
</dbReference>
<feature type="transmembrane region" description="Helical" evidence="10">
    <location>
        <begin position="21"/>
        <end position="42"/>
    </location>
</feature>
<comment type="similarity">
    <text evidence="2 10">Belongs to the MscL family.</text>
</comment>
<dbReference type="FunFam" id="1.10.1200.120:FF:000007">
    <property type="entry name" value="Large-conductance mechanosensitive channel"/>
    <property type="match status" value="1"/>
</dbReference>
<gene>
    <name evidence="10 12" type="primary">mscL</name>
    <name evidence="12" type="ORF">G5C51_10665</name>
</gene>
<dbReference type="PROSITE" id="PS01327">
    <property type="entry name" value="MSCL"/>
    <property type="match status" value="1"/>
</dbReference>
<reference evidence="12 13" key="1">
    <citation type="submission" date="2020-02" db="EMBL/GenBank/DDBJ databases">
        <title>Whole-genome analyses of novel actinobacteria.</title>
        <authorList>
            <person name="Sahin N."/>
        </authorList>
    </citation>
    <scope>NUCLEOTIDE SEQUENCE [LARGE SCALE GENOMIC DNA]</scope>
    <source>
        <strain evidence="12 13">A7024</strain>
    </source>
</reference>
<evidence type="ECO:0000256" key="5">
    <source>
        <dbReference type="ARBA" id="ARBA00022692"/>
    </source>
</evidence>
<dbReference type="EMBL" id="JAAKZV010000033">
    <property type="protein sequence ID" value="NGN64364.1"/>
    <property type="molecule type" value="Genomic_DNA"/>
</dbReference>
<dbReference type="RefSeq" id="WP_165235558.1">
    <property type="nucleotide sequence ID" value="NZ_JAAKZV010000033.1"/>
</dbReference>
<feature type="region of interest" description="Disordered" evidence="11">
    <location>
        <begin position="145"/>
        <end position="182"/>
    </location>
</feature>
<dbReference type="AlphaFoldDB" id="A0A6G4TWV4"/>
<dbReference type="GO" id="GO:0008381">
    <property type="term" value="F:mechanosensitive monoatomic ion channel activity"/>
    <property type="evidence" value="ECO:0007669"/>
    <property type="project" value="UniProtKB-UniRule"/>
</dbReference>
<dbReference type="PANTHER" id="PTHR30266">
    <property type="entry name" value="MECHANOSENSITIVE CHANNEL MSCL"/>
    <property type="match status" value="1"/>
</dbReference>
<evidence type="ECO:0000256" key="6">
    <source>
        <dbReference type="ARBA" id="ARBA00022989"/>
    </source>
</evidence>
<dbReference type="SUPFAM" id="SSF81330">
    <property type="entry name" value="Gated mechanosensitive channel"/>
    <property type="match status" value="1"/>
</dbReference>
<dbReference type="InterPro" id="IPR019823">
    <property type="entry name" value="Mechanosensitive_channel_CS"/>
</dbReference>
<keyword evidence="7 10" id="KW-0406">Ion transport</keyword>
<comment type="function">
    <text evidence="10">Channel that opens in response to stretch forces in the membrane lipid bilayer. May participate in the regulation of osmotic pressure changes within the cell.</text>
</comment>
<keyword evidence="5 10" id="KW-0812">Transmembrane</keyword>
<evidence type="ECO:0000313" key="12">
    <source>
        <dbReference type="EMBL" id="NGN64364.1"/>
    </source>
</evidence>